<protein>
    <submittedName>
        <fullName evidence="2">EtfB protein</fullName>
    </submittedName>
</protein>
<proteinExistence type="predicted"/>
<name>A0ABV7ETM0_9GAMM</name>
<sequence length="33" mass="3664">MKVLVSIKRAIDYNVRIQIKPDGSGVVENGVKH</sequence>
<accession>A0ABV7ETM0</accession>
<reference evidence="2" key="3">
    <citation type="submission" date="2024-09" db="EMBL/GenBank/DDBJ databases">
        <authorList>
            <person name="Sun Q."/>
            <person name="Mori K."/>
        </authorList>
    </citation>
    <scope>NUCLEOTIDE SEQUENCE</scope>
    <source>
        <strain evidence="2">KCTC 52640</strain>
    </source>
</reference>
<evidence type="ECO:0000313" key="3">
    <source>
        <dbReference type="Proteomes" id="UP001595462"/>
    </source>
</evidence>
<organism evidence="2 3">
    <name type="scientific">Salinisphaera aquimarina</name>
    <dbReference type="NCBI Taxonomy" id="2094031"/>
    <lineage>
        <taxon>Bacteria</taxon>
        <taxon>Pseudomonadati</taxon>
        <taxon>Pseudomonadota</taxon>
        <taxon>Gammaproteobacteria</taxon>
        <taxon>Salinisphaerales</taxon>
        <taxon>Salinisphaeraceae</taxon>
        <taxon>Salinisphaera</taxon>
    </lineage>
</organism>
<gene>
    <name evidence="1" type="ORF">ACFOSU_12685</name>
    <name evidence="2" type="ORF">ACFOSU_19385</name>
</gene>
<reference evidence="2" key="1">
    <citation type="journal article" date="2014" name="Int. J. Syst. Evol. Microbiol.">
        <title>Complete genome of a new Firmicutes species belonging to the dominant human colonic microbiota ('Ruminococcus bicirculans') reveals two chromosomes and a selective capacity to utilize plant glucans.</title>
        <authorList>
            <consortium name="NISC Comparative Sequencing Program"/>
            <person name="Wegmann U."/>
            <person name="Louis P."/>
            <person name="Goesmann A."/>
            <person name="Henrissat B."/>
            <person name="Duncan S.H."/>
            <person name="Flint H.J."/>
        </authorList>
    </citation>
    <scope>NUCLEOTIDE SEQUENCE</scope>
    <source>
        <strain evidence="2">KCTC 52640</strain>
    </source>
</reference>
<evidence type="ECO:0000313" key="1">
    <source>
        <dbReference type="EMBL" id="MFC3104741.1"/>
    </source>
</evidence>
<dbReference type="EMBL" id="JBHRSS010000010">
    <property type="protein sequence ID" value="MFC3106039.1"/>
    <property type="molecule type" value="Genomic_DNA"/>
</dbReference>
<dbReference type="SUPFAM" id="SSF52402">
    <property type="entry name" value="Adenine nucleotide alpha hydrolases-like"/>
    <property type="match status" value="1"/>
</dbReference>
<keyword evidence="3" id="KW-1185">Reference proteome</keyword>
<reference evidence="3" key="2">
    <citation type="journal article" date="2019" name="Int. J. Syst. Evol. Microbiol.">
        <title>The Global Catalogue of Microorganisms (GCM) 10K type strain sequencing project: providing services to taxonomists for standard genome sequencing and annotation.</title>
        <authorList>
            <consortium name="The Broad Institute Genomics Platform"/>
            <consortium name="The Broad Institute Genome Sequencing Center for Infectious Disease"/>
            <person name="Wu L."/>
            <person name="Ma J."/>
        </authorList>
    </citation>
    <scope>NUCLEOTIDE SEQUENCE [LARGE SCALE GENOMIC DNA]</scope>
    <source>
        <strain evidence="3">KCTC 52640</strain>
    </source>
</reference>
<evidence type="ECO:0000313" key="2">
    <source>
        <dbReference type="EMBL" id="MFC3106039.1"/>
    </source>
</evidence>
<dbReference type="Proteomes" id="UP001595462">
    <property type="component" value="Unassembled WGS sequence"/>
</dbReference>
<feature type="non-terminal residue" evidence="2">
    <location>
        <position position="33"/>
    </location>
</feature>
<comment type="caution">
    <text evidence="2">The sequence shown here is derived from an EMBL/GenBank/DDBJ whole genome shotgun (WGS) entry which is preliminary data.</text>
</comment>
<dbReference type="EMBL" id="JBHRSS010000006">
    <property type="protein sequence ID" value="MFC3104741.1"/>
    <property type="molecule type" value="Genomic_DNA"/>
</dbReference>